<sequence>MEWSVLLAVRMRLLYGRPVTLSLRRFLSPTPVPMSILSTAPNPFCCSARKIKTETLNIPILPTRSESTFRLSPSLVLWFSYRRTISSNGFDKMIAIPRHVAARRL</sequence>
<proteinExistence type="predicted"/>
<accession>A0A2M4B1G1</accession>
<reference evidence="1" key="1">
    <citation type="submission" date="2018-01" db="EMBL/GenBank/DDBJ databases">
        <title>An insight into the sialome of Amazonian anophelines.</title>
        <authorList>
            <person name="Ribeiro J.M."/>
            <person name="Scarpassa V."/>
            <person name="Calvo E."/>
        </authorList>
    </citation>
    <scope>NUCLEOTIDE SEQUENCE</scope>
    <source>
        <tissue evidence="1">Salivary glands</tissue>
    </source>
</reference>
<dbReference type="EMBL" id="GGFK01013548">
    <property type="protein sequence ID" value="MBW46869.1"/>
    <property type="molecule type" value="Transcribed_RNA"/>
</dbReference>
<dbReference type="AlphaFoldDB" id="A0A2M4B1G1"/>
<protein>
    <submittedName>
        <fullName evidence="1">Putative secreted protein</fullName>
    </submittedName>
</protein>
<organism evidence="1">
    <name type="scientific">Anopheles triannulatus</name>
    <dbReference type="NCBI Taxonomy" id="58253"/>
    <lineage>
        <taxon>Eukaryota</taxon>
        <taxon>Metazoa</taxon>
        <taxon>Ecdysozoa</taxon>
        <taxon>Arthropoda</taxon>
        <taxon>Hexapoda</taxon>
        <taxon>Insecta</taxon>
        <taxon>Pterygota</taxon>
        <taxon>Neoptera</taxon>
        <taxon>Endopterygota</taxon>
        <taxon>Diptera</taxon>
        <taxon>Nematocera</taxon>
        <taxon>Culicoidea</taxon>
        <taxon>Culicidae</taxon>
        <taxon>Anophelinae</taxon>
        <taxon>Anopheles</taxon>
    </lineage>
</organism>
<name>A0A2M4B1G1_9DIPT</name>
<evidence type="ECO:0000313" key="1">
    <source>
        <dbReference type="EMBL" id="MBW46869.1"/>
    </source>
</evidence>